<dbReference type="PROSITE" id="PS51898">
    <property type="entry name" value="TYR_RECOMBINASE"/>
    <property type="match status" value="1"/>
</dbReference>
<dbReference type="Gene3D" id="1.10.443.10">
    <property type="entry name" value="Intergrase catalytic core"/>
    <property type="match status" value="1"/>
</dbReference>
<dbReference type="AlphaFoldDB" id="A0A1S2NEN5"/>
<dbReference type="GO" id="GO:0006310">
    <property type="term" value="P:DNA recombination"/>
    <property type="evidence" value="ECO:0007669"/>
    <property type="project" value="UniProtKB-KW"/>
</dbReference>
<dbReference type="InterPro" id="IPR002104">
    <property type="entry name" value="Integrase_catalytic"/>
</dbReference>
<evidence type="ECO:0000259" key="2">
    <source>
        <dbReference type="PROSITE" id="PS51898"/>
    </source>
</evidence>
<dbReference type="EMBL" id="JRYB01000001">
    <property type="protein sequence ID" value="OIJ43134.1"/>
    <property type="molecule type" value="Genomic_DNA"/>
</dbReference>
<gene>
    <name evidence="3" type="ORF">LO55_1259</name>
</gene>
<dbReference type="SUPFAM" id="SSF56349">
    <property type="entry name" value="DNA breaking-rejoining enzymes"/>
    <property type="match status" value="1"/>
</dbReference>
<proteinExistence type="predicted"/>
<feature type="domain" description="Tyr recombinase" evidence="2">
    <location>
        <begin position="146"/>
        <end position="381"/>
    </location>
</feature>
<comment type="caution">
    <text evidence="3">The sequence shown here is derived from an EMBL/GenBank/DDBJ whole genome shotgun (WGS) entry which is preliminary data.</text>
</comment>
<keyword evidence="1" id="KW-0233">DNA recombination</keyword>
<reference evidence="3 4" key="1">
    <citation type="submission" date="2014-10" db="EMBL/GenBank/DDBJ databases">
        <authorList>
            <person name="Seo M.-J."/>
            <person name="Seok Y.J."/>
            <person name="Cha I.-T."/>
        </authorList>
    </citation>
    <scope>NUCLEOTIDE SEQUENCE [LARGE SCALE GENOMIC DNA]</scope>
    <source>
        <strain evidence="3 4">NEU</strain>
    </source>
</reference>
<organism evidence="3 4">
    <name type="scientific">Massilia timonae</name>
    <dbReference type="NCBI Taxonomy" id="47229"/>
    <lineage>
        <taxon>Bacteria</taxon>
        <taxon>Pseudomonadati</taxon>
        <taxon>Pseudomonadota</taxon>
        <taxon>Betaproteobacteria</taxon>
        <taxon>Burkholderiales</taxon>
        <taxon>Oxalobacteraceae</taxon>
        <taxon>Telluria group</taxon>
        <taxon>Massilia</taxon>
    </lineage>
</organism>
<name>A0A1S2NEN5_9BURK</name>
<evidence type="ECO:0000256" key="1">
    <source>
        <dbReference type="ARBA" id="ARBA00023172"/>
    </source>
</evidence>
<evidence type="ECO:0000313" key="3">
    <source>
        <dbReference type="EMBL" id="OIJ43134.1"/>
    </source>
</evidence>
<dbReference type="GO" id="GO:0003677">
    <property type="term" value="F:DNA binding"/>
    <property type="evidence" value="ECO:0007669"/>
    <property type="project" value="InterPro"/>
</dbReference>
<dbReference type="InterPro" id="IPR013762">
    <property type="entry name" value="Integrase-like_cat_sf"/>
</dbReference>
<dbReference type="Pfam" id="PF00589">
    <property type="entry name" value="Phage_integrase"/>
    <property type="match status" value="1"/>
</dbReference>
<accession>A0A1S2NEN5</accession>
<dbReference type="Proteomes" id="UP000180246">
    <property type="component" value="Unassembled WGS sequence"/>
</dbReference>
<dbReference type="InterPro" id="IPR011010">
    <property type="entry name" value="DNA_brk_join_enz"/>
</dbReference>
<protein>
    <submittedName>
        <fullName evidence="3">Phage integrase family protein</fullName>
    </submittedName>
</protein>
<sequence>MPVIRTDALPSHVVTESSVLPRPRYWSTVWTLYEGRDWADNTLTPRLRYLDRLYLFCDDRFGHHSLDSAFGDKDAKRLRNIFDEFFIELTSKQPRTSTDVACWDSASKFVHFFANHWAVSDPQWRSLQKVIPQAGAIRAPSKGRVKFTRALPDASLKDLLAIAEPGSQGNPYKTPAAQVRNWLLVLLMLLCGLRRGETLLLTLDSLKQELNMETGEIQYWLNVTDTPEEDDTYVDTRATRPSIKTNASYRHIPISEELAQLIERYISEYRVDSSKHRFLITSYVGAPLSAESVAKALREISLAMHPEALKQFRQRTDKEVISSHDLRHTCACVRYVMFLSDGDKDRTMTRMRVFFGWDINSNMPDTYARAAIQDDVKNSVAKTFDAMLANFRGMR</sequence>
<dbReference type="GO" id="GO:0015074">
    <property type="term" value="P:DNA integration"/>
    <property type="evidence" value="ECO:0007669"/>
    <property type="project" value="InterPro"/>
</dbReference>
<evidence type="ECO:0000313" key="4">
    <source>
        <dbReference type="Proteomes" id="UP000180246"/>
    </source>
</evidence>